<evidence type="ECO:0000313" key="4">
    <source>
        <dbReference type="Proteomes" id="UP000028488"/>
    </source>
</evidence>
<dbReference type="InterPro" id="IPR037049">
    <property type="entry name" value="DUF1214_C_sf"/>
</dbReference>
<dbReference type="Pfam" id="PF06742">
    <property type="entry name" value="DUF1214"/>
    <property type="match status" value="1"/>
</dbReference>
<dbReference type="EMBL" id="CP008947">
    <property type="protein sequence ID" value="AII03337.1"/>
    <property type="molecule type" value="Genomic_DNA"/>
</dbReference>
<dbReference type="SUPFAM" id="SSF160935">
    <property type="entry name" value="VPA0735-like"/>
    <property type="match status" value="1"/>
</dbReference>
<evidence type="ECO:0000313" key="3">
    <source>
        <dbReference type="EMBL" id="AII03337.1"/>
    </source>
</evidence>
<accession>A0A076EDY9</accession>
<evidence type="ECO:0008006" key="5">
    <source>
        <dbReference type="Google" id="ProtNLM"/>
    </source>
</evidence>
<feature type="domain" description="DUF1214" evidence="1">
    <location>
        <begin position="317"/>
        <end position="426"/>
    </location>
</feature>
<organism evidence="3 4">
    <name type="scientific">Rhodococcus opacus</name>
    <name type="common">Nocardia opaca</name>
    <dbReference type="NCBI Taxonomy" id="37919"/>
    <lineage>
        <taxon>Bacteria</taxon>
        <taxon>Bacillati</taxon>
        <taxon>Actinomycetota</taxon>
        <taxon>Actinomycetes</taxon>
        <taxon>Mycobacteriales</taxon>
        <taxon>Nocardiaceae</taxon>
        <taxon>Rhodococcus</taxon>
    </lineage>
</organism>
<dbReference type="PANTHER" id="PTHR36509">
    <property type="entry name" value="BLL3101 PROTEIN"/>
    <property type="match status" value="1"/>
</dbReference>
<dbReference type="InterPro" id="IPR037050">
    <property type="entry name" value="DUF1254_sf"/>
</dbReference>
<evidence type="ECO:0000259" key="2">
    <source>
        <dbReference type="Pfam" id="PF06863"/>
    </source>
</evidence>
<dbReference type="eggNOG" id="COG5361">
    <property type="taxonomic scope" value="Bacteria"/>
</dbReference>
<dbReference type="InterPro" id="IPR010679">
    <property type="entry name" value="DUF1254"/>
</dbReference>
<name>A0A076EDY9_RHOOP</name>
<dbReference type="Gene3D" id="2.60.120.600">
    <property type="entry name" value="Domain of unknown function DUF1214, C-terminal domain"/>
    <property type="match status" value="1"/>
</dbReference>
<proteinExistence type="predicted"/>
<dbReference type="PANTHER" id="PTHR36509:SF2">
    <property type="entry name" value="BLL3101 PROTEIN"/>
    <property type="match status" value="1"/>
</dbReference>
<dbReference type="AlphaFoldDB" id="A0A076EDY9"/>
<evidence type="ECO:0000259" key="1">
    <source>
        <dbReference type="Pfam" id="PF06742"/>
    </source>
</evidence>
<dbReference type="InterPro" id="IPR010621">
    <property type="entry name" value="DUF1214"/>
</dbReference>
<dbReference type="Proteomes" id="UP000028488">
    <property type="component" value="Chromosome"/>
</dbReference>
<protein>
    <recommendedName>
        <fullName evidence="5">DUF1254 domain-containing protein</fullName>
    </recommendedName>
</protein>
<reference evidence="3 4" key="1">
    <citation type="submission" date="2014-07" db="EMBL/GenBank/DDBJ databases">
        <title>Genome Sequence of Rhodococcus opacus Strain R7, a Biodegrader of Mono- and Polycyclic Aromatic Hydrocarbons.</title>
        <authorList>
            <person name="Di Gennaro P."/>
            <person name="Zampolli J."/>
            <person name="Presti I."/>
            <person name="Cappelletti M."/>
            <person name="D'Ursi P."/>
            <person name="Orro A."/>
            <person name="Mezzelani A."/>
            <person name="Milanesi L."/>
        </authorList>
    </citation>
    <scope>NUCLEOTIDE SEQUENCE [LARGE SCALE GENOMIC DNA]</scope>
    <source>
        <strain evidence="3 4">R7</strain>
    </source>
</reference>
<dbReference type="Gene3D" id="2.60.40.1610">
    <property type="entry name" value="Domain of unknown function DUF1254"/>
    <property type="match status" value="1"/>
</dbReference>
<sequence>MTTSLTRPSSPGSIERIGQKVGTAASVAVEAYLWGYPLVLMNRTKRLLTCRDHRGAAPINTLRHRTALATARDREIVKPNNDTIYSIGWLDLAAGPLVLDVPEVHGRYYSFQFLDAYTNTWEYVGRRTTGTHPGRFVLVGPTWRGDLPDGKVLTSPTNTVWLIGRTIVDSPEDLAEVAQLVEGYRLSPAVDGDREPRWTTGPIESPHTIGEAGIEFFDELCAAMETDPAPTGEEDTLARFATLGIAPGRRPSTDITDPVARTALEHAVTIGDRLLAARRTKSERAWDYNLELGTYGTNHLLRAAVARHGLGALTASEAIYATTEIDATGRQLTGAHDYRLHFDSAHLPPVDAFWSLTMYDDESFLVHNPADRYAIGDRTTGLTYGPDGSLEIIIQHRQPTDATERANWLPAPEGNFQLTMRFYEPREEMLTNRYVIPAVTRR</sequence>
<feature type="domain" description="DUF1254" evidence="2">
    <location>
        <begin position="59"/>
        <end position="188"/>
    </location>
</feature>
<dbReference type="RefSeq" id="WP_112298447.1">
    <property type="nucleotide sequence ID" value="NZ_CP008947.1"/>
</dbReference>
<dbReference type="Pfam" id="PF06863">
    <property type="entry name" value="DUF1254"/>
    <property type="match status" value="1"/>
</dbReference>
<gene>
    <name evidence="3" type="ORF">EP51_01215</name>
</gene>